<dbReference type="PANTHER" id="PTHR32046">
    <property type="entry name" value="G DOMAIN-CONTAINING PROTEIN"/>
    <property type="match status" value="1"/>
</dbReference>
<name>A0A7J6B133_AMEME</name>
<evidence type="ECO:0000259" key="3">
    <source>
        <dbReference type="Pfam" id="PF00735"/>
    </source>
</evidence>
<gene>
    <name evidence="4" type="ORF">AMELA_G00058860</name>
</gene>
<evidence type="ECO:0000313" key="4">
    <source>
        <dbReference type="EMBL" id="KAF4088803.1"/>
    </source>
</evidence>
<evidence type="ECO:0000313" key="5">
    <source>
        <dbReference type="Proteomes" id="UP000593565"/>
    </source>
</evidence>
<keyword evidence="1" id="KW-0547">Nucleotide-binding</keyword>
<keyword evidence="5" id="KW-1185">Reference proteome</keyword>
<organism evidence="4 5">
    <name type="scientific">Ameiurus melas</name>
    <name type="common">Black bullhead</name>
    <name type="synonym">Silurus melas</name>
    <dbReference type="NCBI Taxonomy" id="219545"/>
    <lineage>
        <taxon>Eukaryota</taxon>
        <taxon>Metazoa</taxon>
        <taxon>Chordata</taxon>
        <taxon>Craniata</taxon>
        <taxon>Vertebrata</taxon>
        <taxon>Euteleostomi</taxon>
        <taxon>Actinopterygii</taxon>
        <taxon>Neopterygii</taxon>
        <taxon>Teleostei</taxon>
        <taxon>Ostariophysi</taxon>
        <taxon>Siluriformes</taxon>
        <taxon>Ictaluridae</taxon>
        <taxon>Ameiurus</taxon>
    </lineage>
</organism>
<protein>
    <recommendedName>
        <fullName evidence="3">Septin-type G domain-containing protein</fullName>
    </recommendedName>
</protein>
<sequence length="452" mass="51738">MATGLQDSSLTVRDLIQKSKFISEGPPRRYRLLTSRSNVDEKGSVRKWTFGQQDVNMQNKIILVVGETGAGKTTLINAMVNYILGVKFTDEVWFEITEEGGDNHMSDQSESQTNEITVYEIFAQGNPICLTIIDSPGYGDTRGTDVDKQIAENLYKLFHNDTGVKEIDAVCLVVKASENRLSDRQQYIFDAVLSVFEHKREALSQTQKALEENREKIKRNENFTFTITKYYKEKVPIGNGSWWDTKVTSCHACKENCHEYNCSRAWSPWWCEVMKNNHCTSCTGKCSYTEHDRESKKYVTLSKEIAVTFEEFKKQYESSNSASDIKFDSKAIENVKNEFESSKKQEEEKTSIEMKLNEELTKKEKEKAELVEEAYITVMKLSEIALKSDSAFIAQCLDFLIPRAEETGKLDYAQRLRELKNIRPESQNRVNVVLGYAKAGFSQFKDAFTGTK</sequence>
<dbReference type="SUPFAM" id="SSF52540">
    <property type="entry name" value="P-loop containing nucleoside triphosphate hydrolases"/>
    <property type="match status" value="1"/>
</dbReference>
<dbReference type="Gene3D" id="3.40.50.300">
    <property type="entry name" value="P-loop containing nucleotide triphosphate hydrolases"/>
    <property type="match status" value="1"/>
</dbReference>
<dbReference type="Pfam" id="PF00735">
    <property type="entry name" value="Septin"/>
    <property type="match status" value="1"/>
</dbReference>
<comment type="similarity">
    <text evidence="1">Belongs to the TRAFAC class TrmE-Era-EngA-EngB-Septin-like GTPase superfamily. Septin GTPase family.</text>
</comment>
<dbReference type="InterPro" id="IPR025662">
    <property type="entry name" value="Sigma_54_int_dom_ATP-bd_1"/>
</dbReference>
<evidence type="ECO:0000256" key="2">
    <source>
        <dbReference type="SAM" id="Coils"/>
    </source>
</evidence>
<feature type="coiled-coil region" evidence="2">
    <location>
        <begin position="329"/>
        <end position="373"/>
    </location>
</feature>
<accession>A0A7J6B133</accession>
<feature type="coiled-coil region" evidence="2">
    <location>
        <begin position="193"/>
        <end position="220"/>
    </location>
</feature>
<dbReference type="PANTHER" id="PTHR32046:SF11">
    <property type="entry name" value="IMMUNE-ASSOCIATED NUCLEOTIDE-BINDING PROTEIN 10-LIKE"/>
    <property type="match status" value="1"/>
</dbReference>
<dbReference type="AlphaFoldDB" id="A0A7J6B133"/>
<reference evidence="4 5" key="1">
    <citation type="submission" date="2020-02" db="EMBL/GenBank/DDBJ databases">
        <title>A chromosome-scale genome assembly of the black bullhead catfish (Ameiurus melas).</title>
        <authorList>
            <person name="Wen M."/>
            <person name="Zham M."/>
            <person name="Cabau C."/>
            <person name="Klopp C."/>
            <person name="Donnadieu C."/>
            <person name="Roques C."/>
            <person name="Bouchez O."/>
            <person name="Lampietro C."/>
            <person name="Jouanno E."/>
            <person name="Herpin A."/>
            <person name="Louis A."/>
            <person name="Berthelot C."/>
            <person name="Parey E."/>
            <person name="Roest-Crollius H."/>
            <person name="Braasch I."/>
            <person name="Postlethwait J."/>
            <person name="Robinson-Rechavi M."/>
            <person name="Echchiki A."/>
            <person name="Begum T."/>
            <person name="Montfort J."/>
            <person name="Schartl M."/>
            <person name="Bobe J."/>
            <person name="Guiguen Y."/>
        </authorList>
    </citation>
    <scope>NUCLEOTIDE SEQUENCE [LARGE SCALE GENOMIC DNA]</scope>
    <source>
        <strain evidence="4">M_S1</strain>
        <tissue evidence="4">Blood</tissue>
    </source>
</reference>
<dbReference type="PROSITE" id="PS00675">
    <property type="entry name" value="SIGMA54_INTERACT_1"/>
    <property type="match status" value="1"/>
</dbReference>
<evidence type="ECO:0000256" key="1">
    <source>
        <dbReference type="RuleBase" id="RU004560"/>
    </source>
</evidence>
<dbReference type="InterPro" id="IPR027417">
    <property type="entry name" value="P-loop_NTPase"/>
</dbReference>
<dbReference type="Proteomes" id="UP000593565">
    <property type="component" value="Unassembled WGS sequence"/>
</dbReference>
<dbReference type="InterPro" id="IPR030379">
    <property type="entry name" value="G_SEPTIN_dom"/>
</dbReference>
<dbReference type="EMBL" id="JAAGNN010000005">
    <property type="protein sequence ID" value="KAF4088803.1"/>
    <property type="molecule type" value="Genomic_DNA"/>
</dbReference>
<keyword evidence="2" id="KW-0175">Coiled coil</keyword>
<feature type="domain" description="Septin-type G" evidence="3">
    <location>
        <begin position="62"/>
        <end position="141"/>
    </location>
</feature>
<comment type="caution">
    <text evidence="4">The sequence shown here is derived from an EMBL/GenBank/DDBJ whole genome shotgun (WGS) entry which is preliminary data.</text>
</comment>
<dbReference type="GO" id="GO:0005525">
    <property type="term" value="F:GTP binding"/>
    <property type="evidence" value="ECO:0007669"/>
    <property type="project" value="UniProtKB-KW"/>
</dbReference>
<keyword evidence="1" id="KW-0342">GTP-binding</keyword>
<proteinExistence type="inferred from homology"/>